<accession>U3AVN3</accession>
<evidence type="ECO:0000313" key="2">
    <source>
        <dbReference type="Proteomes" id="UP000016567"/>
    </source>
</evidence>
<dbReference type="InterPro" id="IPR047111">
    <property type="entry name" value="YbaP-like"/>
</dbReference>
<dbReference type="EMBL" id="BATL01000092">
    <property type="protein sequence ID" value="GAD77790.1"/>
    <property type="molecule type" value="Genomic_DNA"/>
</dbReference>
<evidence type="ECO:0008006" key="3">
    <source>
        <dbReference type="Google" id="ProtNLM"/>
    </source>
</evidence>
<dbReference type="InterPro" id="IPR002816">
    <property type="entry name" value="TraB/PrgY/GumN_fam"/>
</dbReference>
<dbReference type="PANTHER" id="PTHR40590">
    <property type="entry name" value="CYTOPLASMIC PROTEIN-RELATED"/>
    <property type="match status" value="1"/>
</dbReference>
<protein>
    <recommendedName>
        <fullName evidence="3">TraB family protein</fullName>
    </recommendedName>
</protein>
<dbReference type="PANTHER" id="PTHR40590:SF1">
    <property type="entry name" value="CYTOPLASMIC PROTEIN"/>
    <property type="match status" value="1"/>
</dbReference>
<evidence type="ECO:0000313" key="1">
    <source>
        <dbReference type="EMBL" id="GAD77790.1"/>
    </source>
</evidence>
<name>U3AVN3_9VIBR</name>
<keyword evidence="2" id="KW-1185">Reference proteome</keyword>
<dbReference type="CDD" id="cd14789">
    <property type="entry name" value="Tiki"/>
    <property type="match status" value="1"/>
</dbReference>
<comment type="caution">
    <text evidence="1">The sequence shown here is derived from an EMBL/GenBank/DDBJ whole genome shotgun (WGS) entry which is preliminary data.</text>
</comment>
<dbReference type="eggNOG" id="COG3735">
    <property type="taxonomic scope" value="Bacteria"/>
</dbReference>
<organism evidence="1 2">
    <name type="scientific">Vibrio azureus NBRC 104587</name>
    <dbReference type="NCBI Taxonomy" id="1219077"/>
    <lineage>
        <taxon>Bacteria</taxon>
        <taxon>Pseudomonadati</taxon>
        <taxon>Pseudomonadota</taxon>
        <taxon>Gammaproteobacteria</taxon>
        <taxon>Vibrionales</taxon>
        <taxon>Vibrionaceae</taxon>
        <taxon>Vibrio</taxon>
    </lineage>
</organism>
<dbReference type="AlphaFoldDB" id="U3AVN3"/>
<reference evidence="1 2" key="1">
    <citation type="submission" date="2013-09" db="EMBL/GenBank/DDBJ databases">
        <title>Whole genome shotgun sequence of Vibrio azureus NBRC 104587.</title>
        <authorList>
            <person name="Isaki S."/>
            <person name="Hosoyama A."/>
            <person name="Numata M."/>
            <person name="Hashimoto M."/>
            <person name="Hosoyama Y."/>
            <person name="Tsuchikane K."/>
            <person name="Noguchi M."/>
            <person name="Hirakata S."/>
            <person name="Ichikawa N."/>
            <person name="Ohji S."/>
            <person name="Yamazoe A."/>
            <person name="Fujita N."/>
        </authorList>
    </citation>
    <scope>NUCLEOTIDE SEQUENCE [LARGE SCALE GENOMIC DNA]</scope>
    <source>
        <strain evidence="1 2">NBRC 104587</strain>
    </source>
</reference>
<dbReference type="Pfam" id="PF01963">
    <property type="entry name" value="TraB_PrgY_gumN"/>
    <property type="match status" value="1"/>
</dbReference>
<sequence length="254" mass="28408">MIIGSIHVGDRSMYPLPTAVTTFLKNSDGLIVEADIRDANNITPPQPRLLARQVLDKKQRAHLKAIASEFGLNEENLLDSPPWSAALTIEVLLVNKLGYQSEHGIDMHLIKLAEQNDVPLLPLETVQFQLDLIANQHDGGKELLLASMEDFRNGQNLVKCLINSWKNGDLKTIENITQHQESSDEFNDAFLYARNRDWANKIDSGQIFSKKDGHYTLVVGSLHLIGKDNLIDLLKQRGFHVQPLGETVPTVCDT</sequence>
<gene>
    <name evidence="1" type="ORF">VAZ01S_092_00010</name>
</gene>
<proteinExistence type="predicted"/>
<dbReference type="Proteomes" id="UP000016567">
    <property type="component" value="Unassembled WGS sequence"/>
</dbReference>